<evidence type="ECO:0000313" key="5">
    <source>
        <dbReference type="Proteomes" id="UP001589776"/>
    </source>
</evidence>
<proteinExistence type="predicted"/>
<dbReference type="Gene3D" id="2.40.420.20">
    <property type="match status" value="1"/>
</dbReference>
<evidence type="ECO:0000256" key="1">
    <source>
        <dbReference type="ARBA" id="ARBA00004196"/>
    </source>
</evidence>
<accession>A0ABV6DE14</accession>
<dbReference type="RefSeq" id="WP_377467399.1">
    <property type="nucleotide sequence ID" value="NZ_JBHLWN010000001.1"/>
</dbReference>
<evidence type="ECO:0000259" key="3">
    <source>
        <dbReference type="Pfam" id="PF25967"/>
    </source>
</evidence>
<dbReference type="Proteomes" id="UP001589776">
    <property type="component" value="Unassembled WGS sequence"/>
</dbReference>
<comment type="subcellular location">
    <subcellularLocation>
        <location evidence="1">Cell envelope</location>
    </subcellularLocation>
</comment>
<evidence type="ECO:0000256" key="2">
    <source>
        <dbReference type="ARBA" id="ARBA00023054"/>
    </source>
</evidence>
<dbReference type="PROSITE" id="PS51257">
    <property type="entry name" value="PROKAR_LIPOPROTEIN"/>
    <property type="match status" value="1"/>
</dbReference>
<dbReference type="PANTHER" id="PTHR32347:SF23">
    <property type="entry name" value="BLL5650 PROTEIN"/>
    <property type="match status" value="1"/>
</dbReference>
<dbReference type="InterPro" id="IPR050465">
    <property type="entry name" value="UPF0194_transport"/>
</dbReference>
<dbReference type="PANTHER" id="PTHR32347">
    <property type="entry name" value="EFFLUX SYSTEM COMPONENT YKNX-RELATED"/>
    <property type="match status" value="1"/>
</dbReference>
<reference evidence="4 5" key="1">
    <citation type="submission" date="2024-09" db="EMBL/GenBank/DDBJ databases">
        <authorList>
            <person name="Sun Q."/>
            <person name="Mori K."/>
        </authorList>
    </citation>
    <scope>NUCLEOTIDE SEQUENCE [LARGE SCALE GENOMIC DNA]</scope>
    <source>
        <strain evidence="4 5">CCM 7759</strain>
    </source>
</reference>
<dbReference type="Pfam" id="PF25967">
    <property type="entry name" value="RND-MFP_C"/>
    <property type="match status" value="1"/>
</dbReference>
<keyword evidence="5" id="KW-1185">Reference proteome</keyword>
<protein>
    <submittedName>
        <fullName evidence="4">Efflux RND transporter periplasmic adaptor subunit</fullName>
    </submittedName>
</protein>
<gene>
    <name evidence="4" type="ORF">ACFFK0_00145</name>
</gene>
<comment type="caution">
    <text evidence="4">The sequence shown here is derived from an EMBL/GenBank/DDBJ whole genome shotgun (WGS) entry which is preliminary data.</text>
</comment>
<dbReference type="Gene3D" id="2.40.50.100">
    <property type="match status" value="1"/>
</dbReference>
<name>A0ABV6DE14_9BACL</name>
<dbReference type="EMBL" id="JBHLWN010000001">
    <property type="protein sequence ID" value="MFC0210870.1"/>
    <property type="molecule type" value="Genomic_DNA"/>
</dbReference>
<feature type="domain" description="Multidrug resistance protein MdtA-like C-terminal permuted SH3" evidence="3">
    <location>
        <begin position="290"/>
        <end position="346"/>
    </location>
</feature>
<sequence length="347" mass="37695">MGRLSNRRNRTALSLLGLGWMAAVLAGCSLLPVEEQVLKPSLVEPAKATLSLYVVKRANIAKQITGVATLTADKMDYLYFEDSGNKLESIHVKLGDAVQAGDVVATTETGDLEMKIRLQEIAVEKSQITLQQQMMDKSPDDPEVRLKKLDLQSAHLQLESLRDQLKRSKLTAKVSGIVTFLDPIQPGDSVTAYKQLVTISDPSQMKLVYTAGSIGELSGVEVGMDAEVKIKGQSYAGKVVQTPLTAPPNSNKAIQEKNNKSLTIDVKNLPPDMTIGAQADLTIVTEKRDNALVIPRAGLRSYMGRDYVLVLDGESRKEIDVEKGIVAATEVEILKGITEGQQIILSN</sequence>
<dbReference type="InterPro" id="IPR058627">
    <property type="entry name" value="MdtA-like_C"/>
</dbReference>
<organism evidence="4 5">
    <name type="scientific">Paenibacillus chartarius</name>
    <dbReference type="NCBI Taxonomy" id="747481"/>
    <lineage>
        <taxon>Bacteria</taxon>
        <taxon>Bacillati</taxon>
        <taxon>Bacillota</taxon>
        <taxon>Bacilli</taxon>
        <taxon>Bacillales</taxon>
        <taxon>Paenibacillaceae</taxon>
        <taxon>Paenibacillus</taxon>
    </lineage>
</organism>
<evidence type="ECO:0000313" key="4">
    <source>
        <dbReference type="EMBL" id="MFC0210870.1"/>
    </source>
</evidence>
<keyword evidence="2" id="KW-0175">Coiled coil</keyword>